<evidence type="ECO:0000313" key="3">
    <source>
        <dbReference type="Proteomes" id="UP000053766"/>
    </source>
</evidence>
<dbReference type="EMBL" id="KN716194">
    <property type="protein sequence ID" value="KJH50932.1"/>
    <property type="molecule type" value="Genomic_DNA"/>
</dbReference>
<feature type="region of interest" description="Disordered" evidence="1">
    <location>
        <begin position="100"/>
        <end position="124"/>
    </location>
</feature>
<proteinExistence type="predicted"/>
<protein>
    <submittedName>
        <fullName evidence="2">Uncharacterized protein</fullName>
    </submittedName>
</protein>
<gene>
    <name evidence="2" type="ORF">DICVIV_02893</name>
</gene>
<dbReference type="Proteomes" id="UP000053766">
    <property type="component" value="Unassembled WGS sequence"/>
</dbReference>
<reference evidence="2 3" key="1">
    <citation type="submission" date="2013-11" db="EMBL/GenBank/DDBJ databases">
        <title>Draft genome of the bovine lungworm Dictyocaulus viviparus.</title>
        <authorList>
            <person name="Mitreva M."/>
        </authorList>
    </citation>
    <scope>NUCLEOTIDE SEQUENCE [LARGE SCALE GENOMIC DNA]</scope>
    <source>
        <strain evidence="2 3">HannoverDv2000</strain>
    </source>
</reference>
<accession>A0A0D8Y420</accession>
<dbReference type="AlphaFoldDB" id="A0A0D8Y420"/>
<dbReference type="OrthoDB" id="5874257at2759"/>
<reference evidence="3" key="2">
    <citation type="journal article" date="2016" name="Sci. Rep.">
        <title>Dictyocaulus viviparus genome, variome and transcriptome elucidate lungworm biology and support future intervention.</title>
        <authorList>
            <person name="McNulty S.N."/>
            <person name="Strube C."/>
            <person name="Rosa B.A."/>
            <person name="Martin J.C."/>
            <person name="Tyagi R."/>
            <person name="Choi Y.J."/>
            <person name="Wang Q."/>
            <person name="Hallsworth Pepin K."/>
            <person name="Zhang X."/>
            <person name="Ozersky P."/>
            <person name="Wilson R.K."/>
            <person name="Sternberg P.W."/>
            <person name="Gasser R.B."/>
            <person name="Mitreva M."/>
        </authorList>
    </citation>
    <scope>NUCLEOTIDE SEQUENCE [LARGE SCALE GENOMIC DNA]</scope>
    <source>
        <strain evidence="3">HannoverDv2000</strain>
    </source>
</reference>
<evidence type="ECO:0000256" key="1">
    <source>
        <dbReference type="SAM" id="MobiDB-lite"/>
    </source>
</evidence>
<organism evidence="2 3">
    <name type="scientific">Dictyocaulus viviparus</name>
    <name type="common">Bovine lungworm</name>
    <dbReference type="NCBI Taxonomy" id="29172"/>
    <lineage>
        <taxon>Eukaryota</taxon>
        <taxon>Metazoa</taxon>
        <taxon>Ecdysozoa</taxon>
        <taxon>Nematoda</taxon>
        <taxon>Chromadorea</taxon>
        <taxon>Rhabditida</taxon>
        <taxon>Rhabditina</taxon>
        <taxon>Rhabditomorpha</taxon>
        <taxon>Strongyloidea</taxon>
        <taxon>Metastrongylidae</taxon>
        <taxon>Dictyocaulus</taxon>
    </lineage>
</organism>
<keyword evidence="3" id="KW-1185">Reference proteome</keyword>
<sequence>MELFVLIAVLLLILQALTAILLFSRIEDVISRWIWQYNHKYLKPWNVPGKSPRELMRKHAICPLNTTSLRPLRIDDYGKLMPSPSVLYYIADRFEKHVEKSTRKTSKQTKNNVNDQTKSESEYSLHLSQEMAHKLLRESMERHANKLQRRRELEIYNSRKTK</sequence>
<evidence type="ECO:0000313" key="2">
    <source>
        <dbReference type="EMBL" id="KJH50932.1"/>
    </source>
</evidence>
<name>A0A0D8Y420_DICVI</name>